<gene>
    <name evidence="2" type="ORF">CSKR_106573</name>
</gene>
<evidence type="ECO:0000256" key="1">
    <source>
        <dbReference type="SAM" id="MobiDB-lite"/>
    </source>
</evidence>
<organism evidence="2 3">
    <name type="scientific">Clonorchis sinensis</name>
    <name type="common">Chinese liver fluke</name>
    <dbReference type="NCBI Taxonomy" id="79923"/>
    <lineage>
        <taxon>Eukaryota</taxon>
        <taxon>Metazoa</taxon>
        <taxon>Spiralia</taxon>
        <taxon>Lophotrochozoa</taxon>
        <taxon>Platyhelminthes</taxon>
        <taxon>Trematoda</taxon>
        <taxon>Digenea</taxon>
        <taxon>Opisthorchiida</taxon>
        <taxon>Opisthorchiata</taxon>
        <taxon>Opisthorchiidae</taxon>
        <taxon>Clonorchis</taxon>
    </lineage>
</organism>
<dbReference type="InParanoid" id="A0A3R7CEV1"/>
<dbReference type="AlphaFoldDB" id="A0A3R7CEV1"/>
<reference evidence="2 3" key="1">
    <citation type="journal article" date="2018" name="Biotechnol. Adv.">
        <title>Improved genomic resources and new bioinformatic workflow for the carcinogenic parasite Clonorchis sinensis: Biotechnological implications.</title>
        <authorList>
            <person name="Wang D."/>
            <person name="Korhonen P.K."/>
            <person name="Gasser R.B."/>
            <person name="Young N.D."/>
        </authorList>
    </citation>
    <scope>NUCLEOTIDE SEQUENCE [LARGE SCALE GENOMIC DNA]</scope>
    <source>
        <strain evidence="2">Cs-k2</strain>
    </source>
</reference>
<feature type="region of interest" description="Disordered" evidence="1">
    <location>
        <begin position="178"/>
        <end position="200"/>
    </location>
</feature>
<reference evidence="2 3" key="2">
    <citation type="journal article" date="2021" name="Genomics">
        <title>High-quality reference genome for Clonorchis sinensis.</title>
        <authorList>
            <person name="Young N.D."/>
            <person name="Stroehlein A.J."/>
            <person name="Kinkar L."/>
            <person name="Wang T."/>
            <person name="Sohn W.M."/>
            <person name="Chang B.C.H."/>
            <person name="Kaur P."/>
            <person name="Weisz D."/>
            <person name="Dudchenko O."/>
            <person name="Aiden E.L."/>
            <person name="Korhonen P.K."/>
            <person name="Gasser R.B."/>
        </authorList>
    </citation>
    <scope>NUCLEOTIDE SEQUENCE [LARGE SCALE GENOMIC DNA]</scope>
    <source>
        <strain evidence="2">Cs-k2</strain>
    </source>
</reference>
<keyword evidence="3" id="KW-1185">Reference proteome</keyword>
<comment type="caution">
    <text evidence="2">The sequence shown here is derived from an EMBL/GenBank/DDBJ whole genome shotgun (WGS) entry which is preliminary data.</text>
</comment>
<accession>A0A3R7CEV1</accession>
<feature type="compositionally biased region" description="Basic residues" evidence="1">
    <location>
        <begin position="185"/>
        <end position="196"/>
    </location>
</feature>
<sequence>MPLAIAVSRLGVLIQGNGNDQRSQLPSHCLTSPGSFPPLARLREKGCSRKSQLQSGARDQSCVTLDLSSIVGELSLPKTIRCTSALIVRCSHQTPAMPRTFRLSDTEILLKSSAPSGQVSDPYNNIERTTAFQTRPLTDKLMACLHQRNNLKKIINKSFSCSTLSVSSCHATRRKHEGCDTARLPKPRQGKSRGGGRVRTTDLPVDRQLEIVQWLRRKPINRKVHRLNPTLASRLLLSGLGQRGSISSPRTSDTGSLVTSEIELPPTFIATIPFENGHYCLKKRSAVTSFRSLAAKPAEGSTRAGILPGCPSLDRGSREAGVGFEPRTFRLGQPSSIPVLVFPLGIMAATHPKGVQVNDYLCFFFHHQMCADRSGKRVREQSV</sequence>
<dbReference type="EMBL" id="NIRI02000042">
    <property type="protein sequence ID" value="KAG5451290.1"/>
    <property type="molecule type" value="Genomic_DNA"/>
</dbReference>
<evidence type="ECO:0000313" key="2">
    <source>
        <dbReference type="EMBL" id="KAG5451290.1"/>
    </source>
</evidence>
<protein>
    <submittedName>
        <fullName evidence="2">Uncharacterized protein</fullName>
    </submittedName>
</protein>
<proteinExistence type="predicted"/>
<dbReference type="Proteomes" id="UP000286415">
    <property type="component" value="Unassembled WGS sequence"/>
</dbReference>
<evidence type="ECO:0000313" key="3">
    <source>
        <dbReference type="Proteomes" id="UP000286415"/>
    </source>
</evidence>
<name>A0A3R7CEV1_CLOSI</name>